<accession>A0A2N5DKJ4</accession>
<evidence type="ECO:0000256" key="4">
    <source>
        <dbReference type="ARBA" id="ARBA00023163"/>
    </source>
</evidence>
<dbReference type="OrthoDB" id="9804543at2"/>
<dbReference type="InterPro" id="IPR014710">
    <property type="entry name" value="RmlC-like_jellyroll"/>
</dbReference>
<dbReference type="GO" id="GO:0003700">
    <property type="term" value="F:DNA-binding transcription factor activity"/>
    <property type="evidence" value="ECO:0007669"/>
    <property type="project" value="InterPro"/>
</dbReference>
<proteinExistence type="predicted"/>
<feature type="domain" description="HTH araC/xylS-type" evidence="5">
    <location>
        <begin position="167"/>
        <end position="264"/>
    </location>
</feature>
<keyword evidence="2" id="KW-0805">Transcription regulation</keyword>
<dbReference type="Gene3D" id="1.10.10.60">
    <property type="entry name" value="Homeodomain-like"/>
    <property type="match status" value="1"/>
</dbReference>
<dbReference type="AlphaFoldDB" id="A0A2N5DKJ4"/>
<gene>
    <name evidence="6" type="ORF">SGCZBJ_09630</name>
</gene>
<dbReference type="SMART" id="SM00342">
    <property type="entry name" value="HTH_ARAC"/>
    <property type="match status" value="1"/>
</dbReference>
<dbReference type="EMBL" id="PJRS01000018">
    <property type="protein sequence ID" value="PLR26587.1"/>
    <property type="molecule type" value="Genomic_DNA"/>
</dbReference>
<keyword evidence="1" id="KW-0678">Repressor</keyword>
<dbReference type="FunFam" id="1.10.10.60:FF:000132">
    <property type="entry name" value="AraC family transcriptional regulator"/>
    <property type="match status" value="1"/>
</dbReference>
<name>A0A2N5DKJ4_9CAUL</name>
<dbReference type="RefSeq" id="WP_101717780.1">
    <property type="nucleotide sequence ID" value="NZ_PJRS01000018.1"/>
</dbReference>
<dbReference type="InterPro" id="IPR003313">
    <property type="entry name" value="AraC-bd"/>
</dbReference>
<dbReference type="CDD" id="cd06124">
    <property type="entry name" value="cupin_NimR-like_N"/>
    <property type="match status" value="1"/>
</dbReference>
<dbReference type="Pfam" id="PF12833">
    <property type="entry name" value="HTH_18"/>
    <property type="match status" value="1"/>
</dbReference>
<dbReference type="PANTHER" id="PTHR11019">
    <property type="entry name" value="HTH-TYPE TRANSCRIPTIONAL REGULATOR NIMR"/>
    <property type="match status" value="1"/>
</dbReference>
<dbReference type="Gene3D" id="2.60.120.10">
    <property type="entry name" value="Jelly Rolls"/>
    <property type="match status" value="1"/>
</dbReference>
<reference evidence="6 7" key="1">
    <citation type="submission" date="2017-12" db="EMBL/GenBank/DDBJ databases">
        <title>The genome sequence of Caulobacter sp. 410.</title>
        <authorList>
            <person name="Gao J."/>
            <person name="Mao X."/>
            <person name="Sun J."/>
        </authorList>
    </citation>
    <scope>NUCLEOTIDE SEQUENCE [LARGE SCALE GENOMIC DNA]</scope>
    <source>
        <strain evidence="6 7">410</strain>
    </source>
</reference>
<dbReference type="PANTHER" id="PTHR11019:SF199">
    <property type="entry name" value="HTH-TYPE TRANSCRIPTIONAL REGULATOR NIMR"/>
    <property type="match status" value="1"/>
</dbReference>
<organism evidence="6 7">
    <name type="scientific">Caulobacter zeae</name>
    <dbReference type="NCBI Taxonomy" id="2055137"/>
    <lineage>
        <taxon>Bacteria</taxon>
        <taxon>Pseudomonadati</taxon>
        <taxon>Pseudomonadota</taxon>
        <taxon>Alphaproteobacteria</taxon>
        <taxon>Caulobacterales</taxon>
        <taxon>Caulobacteraceae</taxon>
        <taxon>Caulobacter</taxon>
    </lineage>
</organism>
<evidence type="ECO:0000259" key="5">
    <source>
        <dbReference type="PROSITE" id="PS01124"/>
    </source>
</evidence>
<evidence type="ECO:0000256" key="2">
    <source>
        <dbReference type="ARBA" id="ARBA00023015"/>
    </source>
</evidence>
<dbReference type="InterPro" id="IPR011051">
    <property type="entry name" value="RmlC_Cupin_sf"/>
</dbReference>
<dbReference type="InterPro" id="IPR018060">
    <property type="entry name" value="HTH_AraC"/>
</dbReference>
<dbReference type="Pfam" id="PF02311">
    <property type="entry name" value="AraC_binding"/>
    <property type="match status" value="1"/>
</dbReference>
<evidence type="ECO:0000313" key="6">
    <source>
        <dbReference type="EMBL" id="PLR26587.1"/>
    </source>
</evidence>
<sequence>MPILSELLSKIDWVEPDEVPRPIVVFGTMMDEAGAIELDLHRHQKGQIILVQRGALSCEVEGGLWIVPPRSAIWIPGGALHAIKASGALEGYNAFIDPAVAAGLPATCCAVSVTPLLKELLARAAHLPYLYEEGGANSRLVSVLLDEVAAARVEDLHLPMPSDPRLRRIADQMMAAPAERQDLAAWARQAGMSERTLMRLIDRETGMSFGRWRQQLGVVLAVKWLAAGASIQKVAADLGYESAPSFVTMFRKALGASPGRYMAERHPGRALG</sequence>
<evidence type="ECO:0000256" key="3">
    <source>
        <dbReference type="ARBA" id="ARBA00023125"/>
    </source>
</evidence>
<evidence type="ECO:0000313" key="7">
    <source>
        <dbReference type="Proteomes" id="UP000234479"/>
    </source>
</evidence>
<evidence type="ECO:0000256" key="1">
    <source>
        <dbReference type="ARBA" id="ARBA00022491"/>
    </source>
</evidence>
<dbReference type="SUPFAM" id="SSF46689">
    <property type="entry name" value="Homeodomain-like"/>
    <property type="match status" value="1"/>
</dbReference>
<dbReference type="InterPro" id="IPR009057">
    <property type="entry name" value="Homeodomain-like_sf"/>
</dbReference>
<keyword evidence="7" id="KW-1185">Reference proteome</keyword>
<dbReference type="SUPFAM" id="SSF51182">
    <property type="entry name" value="RmlC-like cupins"/>
    <property type="match status" value="1"/>
</dbReference>
<comment type="caution">
    <text evidence="6">The sequence shown here is derived from an EMBL/GenBank/DDBJ whole genome shotgun (WGS) entry which is preliminary data.</text>
</comment>
<keyword evidence="4" id="KW-0804">Transcription</keyword>
<dbReference type="PROSITE" id="PS01124">
    <property type="entry name" value="HTH_ARAC_FAMILY_2"/>
    <property type="match status" value="1"/>
</dbReference>
<protein>
    <submittedName>
        <fullName evidence="6">AraC family transcriptional regulator</fullName>
    </submittedName>
</protein>
<dbReference type="Proteomes" id="UP000234479">
    <property type="component" value="Unassembled WGS sequence"/>
</dbReference>
<keyword evidence="3" id="KW-0238">DNA-binding</keyword>
<dbReference type="GO" id="GO:0043565">
    <property type="term" value="F:sequence-specific DNA binding"/>
    <property type="evidence" value="ECO:0007669"/>
    <property type="project" value="InterPro"/>
</dbReference>